<feature type="transmembrane region" description="Helical" evidence="1">
    <location>
        <begin position="78"/>
        <end position="98"/>
    </location>
</feature>
<proteinExistence type="predicted"/>
<keyword evidence="1" id="KW-0472">Membrane</keyword>
<evidence type="ECO:0000313" key="2">
    <source>
        <dbReference type="Proteomes" id="UP000887574"/>
    </source>
</evidence>
<keyword evidence="2" id="KW-1185">Reference proteome</keyword>
<name>A0A915D9Y2_9BILA</name>
<sequence>MFLVNNASQTLTYTKTSIINGNKCTFAVQVIDGVPAPGSCSTYLAYKQCVRNDPAQLDERAEKVCTTSTSLATSAFSGLIYIFSGLSAFLSYIVKLTIVS</sequence>
<evidence type="ECO:0000313" key="3">
    <source>
        <dbReference type="WBParaSite" id="jg17692"/>
    </source>
</evidence>
<protein>
    <submittedName>
        <fullName evidence="3">Uncharacterized protein</fullName>
    </submittedName>
</protein>
<dbReference type="AlphaFoldDB" id="A0A915D9Y2"/>
<dbReference type="WBParaSite" id="jg17692">
    <property type="protein sequence ID" value="jg17692"/>
    <property type="gene ID" value="jg17692"/>
</dbReference>
<organism evidence="2 3">
    <name type="scientific">Ditylenchus dipsaci</name>
    <dbReference type="NCBI Taxonomy" id="166011"/>
    <lineage>
        <taxon>Eukaryota</taxon>
        <taxon>Metazoa</taxon>
        <taxon>Ecdysozoa</taxon>
        <taxon>Nematoda</taxon>
        <taxon>Chromadorea</taxon>
        <taxon>Rhabditida</taxon>
        <taxon>Tylenchina</taxon>
        <taxon>Tylenchomorpha</taxon>
        <taxon>Sphaerularioidea</taxon>
        <taxon>Anguinidae</taxon>
        <taxon>Anguininae</taxon>
        <taxon>Ditylenchus</taxon>
    </lineage>
</organism>
<reference evidence="3" key="1">
    <citation type="submission" date="2022-11" db="UniProtKB">
        <authorList>
            <consortium name="WormBaseParasite"/>
        </authorList>
    </citation>
    <scope>IDENTIFICATION</scope>
</reference>
<evidence type="ECO:0000256" key="1">
    <source>
        <dbReference type="SAM" id="Phobius"/>
    </source>
</evidence>
<keyword evidence="1" id="KW-0812">Transmembrane</keyword>
<keyword evidence="1" id="KW-1133">Transmembrane helix</keyword>
<accession>A0A915D9Y2</accession>
<dbReference type="Proteomes" id="UP000887574">
    <property type="component" value="Unplaced"/>
</dbReference>